<keyword evidence="3" id="KW-1185">Reference proteome</keyword>
<gene>
    <name evidence="2" type="ORF">E0L32_007753</name>
</gene>
<reference evidence="2 3" key="1">
    <citation type="submission" date="2019-06" db="EMBL/GenBank/DDBJ databases">
        <title>Draft genome sequence of the filamentous fungus Phialemoniopsis curvata isolated from diesel fuel.</title>
        <authorList>
            <person name="Varaljay V.A."/>
            <person name="Lyon W.J."/>
            <person name="Crouch A.L."/>
            <person name="Drake C.E."/>
            <person name="Hollomon J.M."/>
            <person name="Nadeau L.J."/>
            <person name="Nunn H.S."/>
            <person name="Stevenson B.S."/>
            <person name="Bojanowski C.L."/>
            <person name="Crookes-Goodson W.J."/>
        </authorList>
    </citation>
    <scope>NUCLEOTIDE SEQUENCE [LARGE SCALE GENOMIC DNA]</scope>
    <source>
        <strain evidence="2 3">D216</strain>
    </source>
</reference>
<dbReference type="RefSeq" id="XP_030993253.1">
    <property type="nucleotide sequence ID" value="XM_031142532.1"/>
</dbReference>
<sequence>MAVPGIIMRFAQPRPGRDEVPESSLAPPAPAPNVEAFYMFEEQDGLQPKYNTTYFLSDITPVLNDPEFYNDDVKAHSEQFASIAWEVCGFLNGRDTSEAKELSSEPHILPKPPAIGSTLVSNGGTPGPGWEQDYVDWYTTEHSAKLSLVPGWNNCRRYRHDRTYGEVDVATYYGWNYYDAENGLGGPVWQDSLTGWTIEVRKRAAKPNLRRVWKVVKTNHP</sequence>
<evidence type="ECO:0000313" key="2">
    <source>
        <dbReference type="EMBL" id="TPX11542.1"/>
    </source>
</evidence>
<organism evidence="2 3">
    <name type="scientific">Thyridium curvatum</name>
    <dbReference type="NCBI Taxonomy" id="1093900"/>
    <lineage>
        <taxon>Eukaryota</taxon>
        <taxon>Fungi</taxon>
        <taxon>Dikarya</taxon>
        <taxon>Ascomycota</taxon>
        <taxon>Pezizomycotina</taxon>
        <taxon>Sordariomycetes</taxon>
        <taxon>Sordariomycetidae</taxon>
        <taxon>Thyridiales</taxon>
        <taxon>Thyridiaceae</taxon>
        <taxon>Thyridium</taxon>
    </lineage>
</organism>
<dbReference type="OrthoDB" id="2851338at2759"/>
<comment type="caution">
    <text evidence="2">The sequence shown here is derived from an EMBL/GenBank/DDBJ whole genome shotgun (WGS) entry which is preliminary data.</text>
</comment>
<feature type="region of interest" description="Disordered" evidence="1">
    <location>
        <begin position="102"/>
        <end position="123"/>
    </location>
</feature>
<accession>A0A507ANQ3</accession>
<protein>
    <submittedName>
        <fullName evidence="2">Uncharacterized protein</fullName>
    </submittedName>
</protein>
<dbReference type="AlphaFoldDB" id="A0A507ANQ3"/>
<dbReference type="InParanoid" id="A0A507ANQ3"/>
<evidence type="ECO:0000256" key="1">
    <source>
        <dbReference type="SAM" id="MobiDB-lite"/>
    </source>
</evidence>
<name>A0A507ANQ3_9PEZI</name>
<evidence type="ECO:0000313" key="3">
    <source>
        <dbReference type="Proteomes" id="UP000319257"/>
    </source>
</evidence>
<dbReference type="GeneID" id="41975200"/>
<dbReference type="EMBL" id="SKBQ01000048">
    <property type="protein sequence ID" value="TPX11542.1"/>
    <property type="molecule type" value="Genomic_DNA"/>
</dbReference>
<proteinExistence type="predicted"/>
<dbReference type="Proteomes" id="UP000319257">
    <property type="component" value="Unassembled WGS sequence"/>
</dbReference>